<sequence length="210" mass="23755">MDDILVDVRARPATFATRGEAAWREAVAEAVGTREVPDGGRFEVELEFRLPLPTRANEAWDLDNLVKPTLDALGGVIGFRRWNGRPQADDETDRSHRRRQAHGGTWRDAWRDDPHHDGTPLNSPVVSHRACIRLRTIVRMTERITVSFDEAVARRVRQRGEQTRGGASGYLERLVRQDELREALQAHGRWFAANPGYETDAQDEAAARDA</sequence>
<proteinExistence type="predicted"/>
<dbReference type="RefSeq" id="WP_337716758.1">
    <property type="nucleotide sequence ID" value="NZ_JBBEGL010000006.1"/>
</dbReference>
<dbReference type="InterPro" id="IPR036614">
    <property type="entry name" value="RusA-like_sf"/>
</dbReference>
<name>A0ABU8NBH0_9PSEU</name>
<protein>
    <submittedName>
        <fullName evidence="2">Uncharacterized protein</fullName>
    </submittedName>
</protein>
<dbReference type="Gene3D" id="3.30.1330.70">
    <property type="entry name" value="Holliday junction resolvase RusA"/>
    <property type="match status" value="1"/>
</dbReference>
<gene>
    <name evidence="2" type="ORF">WCD41_22865</name>
</gene>
<dbReference type="SUPFAM" id="SSF103084">
    <property type="entry name" value="Holliday junction resolvase RusA"/>
    <property type="match status" value="1"/>
</dbReference>
<accession>A0ABU8NBH0</accession>
<dbReference type="Proteomes" id="UP001370100">
    <property type="component" value="Unassembled WGS sequence"/>
</dbReference>
<keyword evidence="3" id="KW-1185">Reference proteome</keyword>
<evidence type="ECO:0000313" key="3">
    <source>
        <dbReference type="Proteomes" id="UP001370100"/>
    </source>
</evidence>
<evidence type="ECO:0000256" key="1">
    <source>
        <dbReference type="SAM" id="MobiDB-lite"/>
    </source>
</evidence>
<reference evidence="2 3" key="1">
    <citation type="submission" date="2024-03" db="EMBL/GenBank/DDBJ databases">
        <title>Actinomycetospora sp. OC33-EN06, a novel actinomycete isolated from wild orchid (Aerides multiflora).</title>
        <authorList>
            <person name="Suriyachadkun C."/>
        </authorList>
    </citation>
    <scope>NUCLEOTIDE SEQUENCE [LARGE SCALE GENOMIC DNA]</scope>
    <source>
        <strain evidence="2 3">OC33-EN06</strain>
    </source>
</reference>
<organism evidence="2 3">
    <name type="scientific">Actinomycetospora aeridis</name>
    <dbReference type="NCBI Taxonomy" id="3129231"/>
    <lineage>
        <taxon>Bacteria</taxon>
        <taxon>Bacillati</taxon>
        <taxon>Actinomycetota</taxon>
        <taxon>Actinomycetes</taxon>
        <taxon>Pseudonocardiales</taxon>
        <taxon>Pseudonocardiaceae</taxon>
        <taxon>Actinomycetospora</taxon>
    </lineage>
</organism>
<comment type="caution">
    <text evidence="2">The sequence shown here is derived from an EMBL/GenBank/DDBJ whole genome shotgun (WGS) entry which is preliminary data.</text>
</comment>
<dbReference type="EMBL" id="JBBEGL010000006">
    <property type="protein sequence ID" value="MEJ2889320.1"/>
    <property type="molecule type" value="Genomic_DNA"/>
</dbReference>
<feature type="compositionally biased region" description="Basic and acidic residues" evidence="1">
    <location>
        <begin position="108"/>
        <end position="118"/>
    </location>
</feature>
<feature type="region of interest" description="Disordered" evidence="1">
    <location>
        <begin position="84"/>
        <end position="124"/>
    </location>
</feature>
<evidence type="ECO:0000313" key="2">
    <source>
        <dbReference type="EMBL" id="MEJ2889320.1"/>
    </source>
</evidence>